<dbReference type="InterPro" id="IPR009072">
    <property type="entry name" value="Histone-fold"/>
</dbReference>
<dbReference type="OrthoDB" id="2193432at2759"/>
<accession>A0A0J8BCC7</accession>
<evidence type="ECO:0000256" key="4">
    <source>
        <dbReference type="ARBA" id="ARBA00023163"/>
    </source>
</evidence>
<comment type="subcellular location">
    <subcellularLocation>
        <location evidence="1">Nucleus</location>
    </subcellularLocation>
</comment>
<dbReference type="eggNOG" id="KOG1142">
    <property type="taxonomic scope" value="Eukaryota"/>
</dbReference>
<feature type="compositionally biased region" description="Low complexity" evidence="6">
    <location>
        <begin position="326"/>
        <end position="357"/>
    </location>
</feature>
<dbReference type="EMBL" id="KQ090302">
    <property type="protein sequence ID" value="KMS97612.1"/>
    <property type="molecule type" value="Genomic_DNA"/>
</dbReference>
<dbReference type="KEGG" id="bvg:104908134"/>
<dbReference type="Gene3D" id="1.10.20.10">
    <property type="entry name" value="Histone, subunit A"/>
    <property type="match status" value="1"/>
</dbReference>
<dbReference type="GO" id="GO:0046982">
    <property type="term" value="F:protein heterodimerization activity"/>
    <property type="evidence" value="ECO:0007669"/>
    <property type="project" value="InterPro"/>
</dbReference>
<dbReference type="GO" id="GO:0005669">
    <property type="term" value="C:transcription factor TFIID complex"/>
    <property type="evidence" value="ECO:0007669"/>
    <property type="project" value="InterPro"/>
</dbReference>
<dbReference type="OMA" id="HPSCNEP"/>
<gene>
    <name evidence="8" type="ORF">BVRB_5g125290</name>
</gene>
<feature type="domain" description="Transcription initiation factor TFIID subunit 12" evidence="7">
    <location>
        <begin position="432"/>
        <end position="499"/>
    </location>
</feature>
<dbReference type="GO" id="GO:0003677">
    <property type="term" value="F:DNA binding"/>
    <property type="evidence" value="ECO:0007669"/>
    <property type="project" value="TreeGrafter"/>
</dbReference>
<evidence type="ECO:0000313" key="8">
    <source>
        <dbReference type="EMBL" id="KMS97612.1"/>
    </source>
</evidence>
<feature type="region of interest" description="Disordered" evidence="6">
    <location>
        <begin position="1"/>
        <end position="402"/>
    </location>
</feature>
<evidence type="ECO:0000259" key="7">
    <source>
        <dbReference type="Pfam" id="PF03847"/>
    </source>
</evidence>
<sequence length="563" mass="59772">MDPPPPPTPTPTPTPTTPTTTPTLSSQPSTPLSLDPSPSPSQPQQQLQQPSSQPPPPSSLPPSEPQPQSQPQLQPEQQPPSTVSSSTLIPIPNSNPNPTNSLPPYTQQPQPNNRGAPYSRPWSQPTSQFSHFSSQFQASASPSTSSSSSTPLPQAQRGGIAIGVPAHHPTPPPVSSQPASSFSSSFGAQYGGAFPRNPVTVPDPSVVSLSSPTPSRPPMHGMSSMGMIGSQIRPGGVVPSSLHQQRPIQTASGIRPQITSNNLPSVPQNFLGHSMMRTSSVAPPSTLTPNTSQSQQSPHQPWLSAPHVRPPLPSQSFRPQVNSQTLQQRSLVSQPSPQPVQSTSQPQQLLPSSQQQQHFPAPNQSQENFGQQLPSSTVSQPLANQQQTVRVQGSANQKPPLPAVGQASILHSVAIDNTNAAEVSEHCSTILSKRNIQELVNQIDPSERLNPEVEDVLVDIAEDFIDSVTTFGCSLAKHRKSNTLEAKDILLHLERTWNMALPGFSGDEIKTYKKPVVNDVHKERLSLIKKSLAGADNKASAAGPATGNIKGHLAKATPSVVGS</sequence>
<feature type="compositionally biased region" description="Pro residues" evidence="6">
    <location>
        <begin position="52"/>
        <end position="65"/>
    </location>
</feature>
<dbReference type="GO" id="GO:0017025">
    <property type="term" value="F:TBP-class protein binding"/>
    <property type="evidence" value="ECO:0007669"/>
    <property type="project" value="TreeGrafter"/>
</dbReference>
<keyword evidence="3" id="KW-0805">Transcription regulation</keyword>
<feature type="compositionally biased region" description="Polar residues" evidence="6">
    <location>
        <begin position="276"/>
        <end position="299"/>
    </location>
</feature>
<protein>
    <recommendedName>
        <fullName evidence="7">Transcription initiation factor TFIID subunit 12 domain-containing protein</fullName>
    </recommendedName>
</protein>
<dbReference type="FunFam" id="1.10.20.10:FF:000011">
    <property type="entry name" value="Transcription initiation factor TFIID subunit 12"/>
    <property type="match status" value="1"/>
</dbReference>
<evidence type="ECO:0000313" key="9">
    <source>
        <dbReference type="Proteomes" id="UP000035740"/>
    </source>
</evidence>
<dbReference type="PRINTS" id="PR01217">
    <property type="entry name" value="PRICHEXTENSN"/>
</dbReference>
<feature type="compositionally biased region" description="Low complexity" evidence="6">
    <location>
        <begin position="17"/>
        <end position="51"/>
    </location>
</feature>
<feature type="compositionally biased region" description="Pro residues" evidence="6">
    <location>
        <begin position="1"/>
        <end position="16"/>
    </location>
</feature>
<dbReference type="Proteomes" id="UP000035740">
    <property type="component" value="Unassembled WGS sequence"/>
</dbReference>
<feature type="compositionally biased region" description="Low complexity" evidence="6">
    <location>
        <begin position="198"/>
        <end position="230"/>
    </location>
</feature>
<feature type="compositionally biased region" description="Polar residues" evidence="6">
    <location>
        <begin position="241"/>
        <end position="268"/>
    </location>
</feature>
<dbReference type="PANTHER" id="PTHR12264">
    <property type="entry name" value="TRANSCRIPTION INITIATION FACTOR TFIID SUBUNIT 12"/>
    <property type="match status" value="1"/>
</dbReference>
<keyword evidence="9" id="KW-1185">Reference proteome</keyword>
<dbReference type="PANTHER" id="PTHR12264:SF21">
    <property type="entry name" value="TRANSCRIPTION INITIATION FACTOR TFIID SUBUNIT 12"/>
    <property type="match status" value="1"/>
</dbReference>
<evidence type="ECO:0000256" key="3">
    <source>
        <dbReference type="ARBA" id="ARBA00023015"/>
    </source>
</evidence>
<evidence type="ECO:0000256" key="1">
    <source>
        <dbReference type="ARBA" id="ARBA00004123"/>
    </source>
</evidence>
<feature type="compositionally biased region" description="Polar residues" evidence="6">
    <location>
        <begin position="362"/>
        <end position="397"/>
    </location>
</feature>
<dbReference type="Gramene" id="KMS97612">
    <property type="protein sequence ID" value="KMS97612"/>
    <property type="gene ID" value="BVRB_5g125290"/>
</dbReference>
<dbReference type="GO" id="GO:0000124">
    <property type="term" value="C:SAGA complex"/>
    <property type="evidence" value="ECO:0007669"/>
    <property type="project" value="InterPro"/>
</dbReference>
<feature type="region of interest" description="Disordered" evidence="6">
    <location>
        <begin position="535"/>
        <end position="563"/>
    </location>
</feature>
<dbReference type="GO" id="GO:0051123">
    <property type="term" value="P:RNA polymerase II preinitiation complex assembly"/>
    <property type="evidence" value="ECO:0007669"/>
    <property type="project" value="TreeGrafter"/>
</dbReference>
<comment type="similarity">
    <text evidence="2">Belongs to the TAF12 family.</text>
</comment>
<reference evidence="8 9" key="1">
    <citation type="journal article" date="2014" name="Nature">
        <title>The genome of the recently domesticated crop plant sugar beet (Beta vulgaris).</title>
        <authorList>
            <person name="Dohm J.C."/>
            <person name="Minoche A.E."/>
            <person name="Holtgrawe D."/>
            <person name="Capella-Gutierrez S."/>
            <person name="Zakrzewski F."/>
            <person name="Tafer H."/>
            <person name="Rupp O."/>
            <person name="Sorensen T.R."/>
            <person name="Stracke R."/>
            <person name="Reinhardt R."/>
            <person name="Goesmann A."/>
            <person name="Kraft T."/>
            <person name="Schulz B."/>
            <person name="Stadler P.F."/>
            <person name="Schmidt T."/>
            <person name="Gabaldon T."/>
            <person name="Lehrach H."/>
            <person name="Weisshaar B."/>
            <person name="Himmelbauer H."/>
        </authorList>
    </citation>
    <scope>NUCLEOTIDE SEQUENCE [LARGE SCALE GENOMIC DNA]</scope>
    <source>
        <tissue evidence="8">Taproot</tissue>
    </source>
</reference>
<keyword evidence="4" id="KW-0804">Transcription</keyword>
<feature type="compositionally biased region" description="Low complexity" evidence="6">
    <location>
        <begin position="176"/>
        <end position="185"/>
    </location>
</feature>
<dbReference type="AlphaFoldDB" id="A0A0J8BCC7"/>
<dbReference type="InterPro" id="IPR003228">
    <property type="entry name" value="TFIID_TAF12_dom"/>
</dbReference>
<evidence type="ECO:0000256" key="2">
    <source>
        <dbReference type="ARBA" id="ARBA00007530"/>
    </source>
</evidence>
<keyword evidence="5" id="KW-0539">Nucleus</keyword>
<evidence type="ECO:0000256" key="6">
    <source>
        <dbReference type="SAM" id="MobiDB-lite"/>
    </source>
</evidence>
<dbReference type="InterPro" id="IPR037794">
    <property type="entry name" value="TAF12"/>
</dbReference>
<feature type="compositionally biased region" description="Low complexity" evidence="6">
    <location>
        <begin position="123"/>
        <end position="156"/>
    </location>
</feature>
<organism evidence="8 9">
    <name type="scientific">Beta vulgaris subsp. vulgaris</name>
    <name type="common">Beet</name>
    <dbReference type="NCBI Taxonomy" id="3555"/>
    <lineage>
        <taxon>Eukaryota</taxon>
        <taxon>Viridiplantae</taxon>
        <taxon>Streptophyta</taxon>
        <taxon>Embryophyta</taxon>
        <taxon>Tracheophyta</taxon>
        <taxon>Spermatophyta</taxon>
        <taxon>Magnoliopsida</taxon>
        <taxon>eudicotyledons</taxon>
        <taxon>Gunneridae</taxon>
        <taxon>Pentapetalae</taxon>
        <taxon>Caryophyllales</taxon>
        <taxon>Chenopodiaceae</taxon>
        <taxon>Betoideae</taxon>
        <taxon>Beta</taxon>
    </lineage>
</organism>
<dbReference type="Pfam" id="PF03847">
    <property type="entry name" value="TFIID_20kDa"/>
    <property type="match status" value="1"/>
</dbReference>
<dbReference type="SUPFAM" id="SSF47113">
    <property type="entry name" value="Histone-fold"/>
    <property type="match status" value="1"/>
</dbReference>
<name>A0A0J8BCC7_BETVV</name>
<proteinExistence type="inferred from homology"/>
<evidence type="ECO:0000256" key="5">
    <source>
        <dbReference type="ARBA" id="ARBA00023242"/>
    </source>
</evidence>
<feature type="compositionally biased region" description="Low complexity" evidence="6">
    <location>
        <begin position="66"/>
        <end position="104"/>
    </location>
</feature>
<dbReference type="CDD" id="cd07981">
    <property type="entry name" value="HFD_TAF12"/>
    <property type="match status" value="1"/>
</dbReference>
<feature type="compositionally biased region" description="Polar residues" evidence="6">
    <location>
        <begin position="314"/>
        <end position="325"/>
    </location>
</feature>